<gene>
    <name evidence="2" type="ORF">AVEN_159812_1</name>
    <name evidence="1" type="ORF">AVEN_243965_1</name>
</gene>
<dbReference type="Proteomes" id="UP000499080">
    <property type="component" value="Unassembled WGS sequence"/>
</dbReference>
<accession>A0A4Y2CPT9</accession>
<dbReference type="EMBL" id="BGPR01239716">
    <property type="protein sequence ID" value="GBM05335.1"/>
    <property type="molecule type" value="Genomic_DNA"/>
</dbReference>
<evidence type="ECO:0000313" key="1">
    <source>
        <dbReference type="EMBL" id="GBM05335.1"/>
    </source>
</evidence>
<protein>
    <submittedName>
        <fullName evidence="1">Uncharacterized protein</fullName>
    </submittedName>
</protein>
<sequence length="66" mass="7251">NAAPCPMPLQQPNRLDGHGTVYVDTAISLSLVFLNYCTFEQEGENVEVIPARYGIVKEIRSGGNEK</sequence>
<keyword evidence="3" id="KW-1185">Reference proteome</keyword>
<proteinExistence type="predicted"/>
<name>A0A4Y2CPT9_ARAVE</name>
<reference evidence="1 3" key="1">
    <citation type="journal article" date="2019" name="Sci. Rep.">
        <title>Orb-weaving spider Araneus ventricosus genome elucidates the spidroin gene catalogue.</title>
        <authorList>
            <person name="Kono N."/>
            <person name="Nakamura H."/>
            <person name="Ohtoshi R."/>
            <person name="Moran D.A.P."/>
            <person name="Shinohara A."/>
            <person name="Yoshida Y."/>
            <person name="Fujiwara M."/>
            <person name="Mori M."/>
            <person name="Tomita M."/>
            <person name="Arakawa K."/>
        </authorList>
    </citation>
    <scope>NUCLEOTIDE SEQUENCE [LARGE SCALE GENOMIC DNA]</scope>
</reference>
<dbReference type="AlphaFoldDB" id="A0A4Y2CPT9"/>
<dbReference type="EMBL" id="BGPR01239774">
    <property type="protein sequence ID" value="GBM05544.1"/>
    <property type="molecule type" value="Genomic_DNA"/>
</dbReference>
<evidence type="ECO:0000313" key="3">
    <source>
        <dbReference type="Proteomes" id="UP000499080"/>
    </source>
</evidence>
<feature type="non-terminal residue" evidence="1">
    <location>
        <position position="1"/>
    </location>
</feature>
<organism evidence="1 3">
    <name type="scientific">Araneus ventricosus</name>
    <name type="common">Orbweaver spider</name>
    <name type="synonym">Epeira ventricosa</name>
    <dbReference type="NCBI Taxonomy" id="182803"/>
    <lineage>
        <taxon>Eukaryota</taxon>
        <taxon>Metazoa</taxon>
        <taxon>Ecdysozoa</taxon>
        <taxon>Arthropoda</taxon>
        <taxon>Chelicerata</taxon>
        <taxon>Arachnida</taxon>
        <taxon>Araneae</taxon>
        <taxon>Araneomorphae</taxon>
        <taxon>Entelegynae</taxon>
        <taxon>Araneoidea</taxon>
        <taxon>Araneidae</taxon>
        <taxon>Araneus</taxon>
    </lineage>
</organism>
<evidence type="ECO:0000313" key="2">
    <source>
        <dbReference type="EMBL" id="GBM05544.1"/>
    </source>
</evidence>
<comment type="caution">
    <text evidence="1">The sequence shown here is derived from an EMBL/GenBank/DDBJ whole genome shotgun (WGS) entry which is preliminary data.</text>
</comment>